<dbReference type="Gramene" id="KOM42082">
    <property type="protein sequence ID" value="KOM42082"/>
    <property type="gene ID" value="LR48_Vigan04g228000"/>
</dbReference>
<sequence>MAYGHHKPTQPWIQDALPVLLVLLIAVHVLAMVYWIYKLATQKPTQRRKAH</sequence>
<dbReference type="PANTHER" id="PTHR35755">
    <property type="entry name" value="PROTEIN, PUTATIVE-RELATED"/>
    <property type="match status" value="1"/>
</dbReference>
<dbReference type="Proteomes" id="UP000053144">
    <property type="component" value="Chromosome 4"/>
</dbReference>
<reference evidence="3" key="1">
    <citation type="journal article" date="2015" name="Proc. Natl. Acad. Sci. U.S.A.">
        <title>Genome sequencing of adzuki bean (Vigna angularis) provides insight into high starch and low fat accumulation and domestication.</title>
        <authorList>
            <person name="Yang K."/>
            <person name="Tian Z."/>
            <person name="Chen C."/>
            <person name="Luo L."/>
            <person name="Zhao B."/>
            <person name="Wang Z."/>
            <person name="Yu L."/>
            <person name="Li Y."/>
            <person name="Sun Y."/>
            <person name="Li W."/>
            <person name="Chen Y."/>
            <person name="Li Y."/>
            <person name="Zhang Y."/>
            <person name="Ai D."/>
            <person name="Zhao J."/>
            <person name="Shang C."/>
            <person name="Ma Y."/>
            <person name="Wu B."/>
            <person name="Wang M."/>
            <person name="Gao L."/>
            <person name="Sun D."/>
            <person name="Zhang P."/>
            <person name="Guo F."/>
            <person name="Wang W."/>
            <person name="Li Y."/>
            <person name="Wang J."/>
            <person name="Varshney R.K."/>
            <person name="Wang J."/>
            <person name="Ling H.Q."/>
            <person name="Wan P."/>
        </authorList>
    </citation>
    <scope>NUCLEOTIDE SEQUENCE</scope>
    <source>
        <strain evidence="3">cv. Jingnong 6</strain>
    </source>
</reference>
<protein>
    <recommendedName>
        <fullName evidence="4">Transmembrane protein</fullName>
    </recommendedName>
</protein>
<evidence type="ECO:0000256" key="1">
    <source>
        <dbReference type="SAM" id="Phobius"/>
    </source>
</evidence>
<keyword evidence="1" id="KW-0812">Transmembrane</keyword>
<evidence type="ECO:0000313" key="3">
    <source>
        <dbReference type="Proteomes" id="UP000053144"/>
    </source>
</evidence>
<name>A0A0L9UHQ1_PHAAN</name>
<evidence type="ECO:0008006" key="4">
    <source>
        <dbReference type="Google" id="ProtNLM"/>
    </source>
</evidence>
<dbReference type="EMBL" id="CM003374">
    <property type="protein sequence ID" value="KOM42082.1"/>
    <property type="molecule type" value="Genomic_DNA"/>
</dbReference>
<feature type="transmembrane region" description="Helical" evidence="1">
    <location>
        <begin position="16"/>
        <end position="37"/>
    </location>
</feature>
<dbReference type="AlphaFoldDB" id="A0A0L9UHQ1"/>
<keyword evidence="1" id="KW-1133">Transmembrane helix</keyword>
<dbReference type="OMA" id="MANPQHI"/>
<dbReference type="PANTHER" id="PTHR35755:SF3">
    <property type="entry name" value="EXPRESSED PROTEIN"/>
    <property type="match status" value="1"/>
</dbReference>
<keyword evidence="1" id="KW-0472">Membrane</keyword>
<evidence type="ECO:0000313" key="2">
    <source>
        <dbReference type="EMBL" id="KOM42082.1"/>
    </source>
</evidence>
<organism evidence="2 3">
    <name type="scientific">Phaseolus angularis</name>
    <name type="common">Azuki bean</name>
    <name type="synonym">Vigna angularis</name>
    <dbReference type="NCBI Taxonomy" id="3914"/>
    <lineage>
        <taxon>Eukaryota</taxon>
        <taxon>Viridiplantae</taxon>
        <taxon>Streptophyta</taxon>
        <taxon>Embryophyta</taxon>
        <taxon>Tracheophyta</taxon>
        <taxon>Spermatophyta</taxon>
        <taxon>Magnoliopsida</taxon>
        <taxon>eudicotyledons</taxon>
        <taxon>Gunneridae</taxon>
        <taxon>Pentapetalae</taxon>
        <taxon>rosids</taxon>
        <taxon>fabids</taxon>
        <taxon>Fabales</taxon>
        <taxon>Fabaceae</taxon>
        <taxon>Papilionoideae</taxon>
        <taxon>50 kb inversion clade</taxon>
        <taxon>NPAAA clade</taxon>
        <taxon>indigoferoid/millettioid clade</taxon>
        <taxon>Phaseoleae</taxon>
        <taxon>Vigna</taxon>
    </lineage>
</organism>
<accession>A0A0L9UHQ1</accession>
<gene>
    <name evidence="2" type="ORF">LR48_Vigan04g228000</name>
</gene>
<proteinExistence type="predicted"/>